<protein>
    <recommendedName>
        <fullName evidence="3">FecR protein domain-containing protein</fullName>
    </recommendedName>
</protein>
<keyword evidence="2" id="KW-0732">Signal</keyword>
<dbReference type="RefSeq" id="WP_006935117.1">
    <property type="nucleotide sequence ID" value="NZ_AAUW01000008.1"/>
</dbReference>
<gene>
    <name evidence="4" type="ORF">SIAM614_12328</name>
</gene>
<evidence type="ECO:0000313" key="4">
    <source>
        <dbReference type="EMBL" id="EAV43912.1"/>
    </source>
</evidence>
<feature type="compositionally biased region" description="Gly residues" evidence="1">
    <location>
        <begin position="247"/>
        <end position="310"/>
    </location>
</feature>
<evidence type="ECO:0000313" key="5">
    <source>
        <dbReference type="Proteomes" id="UP000004848"/>
    </source>
</evidence>
<feature type="chain" id="PRO_5002628191" description="FecR protein domain-containing protein" evidence="2">
    <location>
        <begin position="22"/>
        <end position="339"/>
    </location>
</feature>
<dbReference type="EMBL" id="AAUW01000008">
    <property type="protein sequence ID" value="EAV43912.1"/>
    <property type="molecule type" value="Genomic_DNA"/>
</dbReference>
<organism evidence="4 5">
    <name type="scientific">Roseibium aggregatum (strain ATCC 25650 / DSM 13394 / JCM 20685 / NBRC 16684 / NCIMB 2208 / IAM 12614 / B1)</name>
    <name type="common">Stappia aggregata</name>
    <dbReference type="NCBI Taxonomy" id="384765"/>
    <lineage>
        <taxon>Bacteria</taxon>
        <taxon>Pseudomonadati</taxon>
        <taxon>Pseudomonadota</taxon>
        <taxon>Alphaproteobacteria</taxon>
        <taxon>Hyphomicrobiales</taxon>
        <taxon>Stappiaceae</taxon>
        <taxon>Roseibium</taxon>
    </lineage>
</organism>
<dbReference type="GeneID" id="68846937"/>
<sequence>MAASFLLAALAIFWFSQKALSQDTDANSAQWHWSVERVSGRVMVETREGETFALKRGMTVRKGWKLKTGGGRVVVSRGKESFVVSPNSVVTLEPKGVLIKRMVVYQDRGQVDVDVQRRWYRHFKVETPFLAAVVKGTRFSVQVGNTTASVKVGRGVVGVHDFASGERANVGAGQAAATNPSRRVGLSVSGKTKPEVESGPKRAPAFETRAVKNVPASNAQARAANGINRGNAANARSGNNGNSGNKGNSGGNGNSGGHGNSGNNGNSGGHGNGNGNSGNSNSGGNGNGNSGNNNAGGNGNGHSGNNGNSGGNSSHGNSNAGGNGNGNGNAGGNGKGKGR</sequence>
<feature type="region of interest" description="Disordered" evidence="1">
    <location>
        <begin position="169"/>
        <end position="339"/>
    </location>
</feature>
<feature type="domain" description="FecR protein" evidence="3">
    <location>
        <begin position="82"/>
        <end position="157"/>
    </location>
</feature>
<comment type="caution">
    <text evidence="4">The sequence shown here is derived from an EMBL/GenBank/DDBJ whole genome shotgun (WGS) entry which is preliminary data.</text>
</comment>
<dbReference type="InterPro" id="IPR006860">
    <property type="entry name" value="FecR"/>
</dbReference>
<dbReference type="eggNOG" id="COG3712">
    <property type="taxonomic scope" value="Bacteria"/>
</dbReference>
<dbReference type="PANTHER" id="PTHR38731:SF3">
    <property type="entry name" value="BLL6125 PROTEIN"/>
    <property type="match status" value="1"/>
</dbReference>
<dbReference type="Proteomes" id="UP000004848">
    <property type="component" value="Unassembled WGS sequence"/>
</dbReference>
<dbReference type="Pfam" id="PF04773">
    <property type="entry name" value="FecR"/>
    <property type="match status" value="1"/>
</dbReference>
<evidence type="ECO:0000259" key="3">
    <source>
        <dbReference type="Pfam" id="PF04773"/>
    </source>
</evidence>
<proteinExistence type="predicted"/>
<evidence type="ECO:0000256" key="1">
    <source>
        <dbReference type="SAM" id="MobiDB-lite"/>
    </source>
</evidence>
<feature type="signal peptide" evidence="2">
    <location>
        <begin position="1"/>
        <end position="21"/>
    </location>
</feature>
<feature type="compositionally biased region" description="Low complexity" evidence="1">
    <location>
        <begin position="221"/>
        <end position="246"/>
    </location>
</feature>
<feature type="compositionally biased region" description="Gly residues" evidence="1">
    <location>
        <begin position="319"/>
        <end position="339"/>
    </location>
</feature>
<evidence type="ECO:0000256" key="2">
    <source>
        <dbReference type="SAM" id="SignalP"/>
    </source>
</evidence>
<dbReference type="Gene3D" id="2.60.120.1440">
    <property type="match status" value="1"/>
</dbReference>
<dbReference type="AlphaFoldDB" id="A0NU03"/>
<dbReference type="PANTHER" id="PTHR38731">
    <property type="entry name" value="LIPL45-RELATED LIPOPROTEIN-RELATED"/>
    <property type="match status" value="1"/>
</dbReference>
<accession>A0NU03</accession>
<name>A0NU03_ROSAI</name>
<reference evidence="4 5" key="1">
    <citation type="submission" date="2006-05" db="EMBL/GenBank/DDBJ databases">
        <authorList>
            <person name="King G."/>
            <person name="Ferriera S."/>
            <person name="Johnson J."/>
            <person name="Kravitz S."/>
            <person name="Beeson K."/>
            <person name="Sutton G."/>
            <person name="Rogers Y.-H."/>
            <person name="Friedman R."/>
            <person name="Frazier M."/>
            <person name="Venter J.C."/>
        </authorList>
    </citation>
    <scope>NUCLEOTIDE SEQUENCE [LARGE SCALE GENOMIC DNA]</scope>
    <source>
        <strain evidence="5">ATCC 25650 / DSM 13394 / JCM 20685 / NBRC 16684 / NCIMB 2208 / IAM 12614 / B1</strain>
    </source>
</reference>